<comment type="caution">
    <text evidence="11">The sequence shown here is derived from an EMBL/GenBank/DDBJ whole genome shotgun (WGS) entry which is preliminary data.</text>
</comment>
<evidence type="ECO:0008006" key="13">
    <source>
        <dbReference type="Google" id="ProtNLM"/>
    </source>
</evidence>
<evidence type="ECO:0000259" key="10">
    <source>
        <dbReference type="Pfam" id="PF23559"/>
    </source>
</evidence>
<evidence type="ECO:0000256" key="3">
    <source>
        <dbReference type="ARBA" id="ARBA00022737"/>
    </source>
</evidence>
<evidence type="ECO:0000256" key="5">
    <source>
        <dbReference type="ARBA" id="ARBA00022821"/>
    </source>
</evidence>
<keyword evidence="2" id="KW-0433">Leucine-rich repeat</keyword>
<dbReference type="InterPro" id="IPR041118">
    <property type="entry name" value="Rx_N"/>
</dbReference>
<feature type="domain" description="Disease resistance N-terminal" evidence="9">
    <location>
        <begin position="13"/>
        <end position="72"/>
    </location>
</feature>
<dbReference type="OrthoDB" id="667265at2759"/>
<feature type="region of interest" description="Disordered" evidence="7">
    <location>
        <begin position="627"/>
        <end position="651"/>
    </location>
</feature>
<feature type="compositionally biased region" description="Basic residues" evidence="7">
    <location>
        <begin position="638"/>
        <end position="651"/>
    </location>
</feature>
<evidence type="ECO:0000256" key="2">
    <source>
        <dbReference type="ARBA" id="ARBA00022614"/>
    </source>
</evidence>
<dbReference type="Pfam" id="PF18052">
    <property type="entry name" value="Rx_N"/>
    <property type="match status" value="1"/>
</dbReference>
<evidence type="ECO:0000259" key="8">
    <source>
        <dbReference type="Pfam" id="PF00931"/>
    </source>
</evidence>
<evidence type="ECO:0000256" key="4">
    <source>
        <dbReference type="ARBA" id="ARBA00022741"/>
    </source>
</evidence>
<sequence>MPDFLLVSAATGALGPVLDKLAALLSDEYKHFKGVRGEVKFLIRELEAMHAFLLKRSEEDNPDAQDKAWMKENLLAKTKARRRIAKAIQDLKVQVKEVSERNARYKQIGETVMNTSKVTVDPRALAIFEDASRLLGIDQPKQEVISSLTKEDGGISSQQPKIVSIVGIGGIGKTTLANRVYEELKDQFQCRAFLSVSRNPDMAKILRTILSQVTGQRYCKTEAGSIQQLIMEISDFLQTKRYIIVVDDVWDVETWDTVKYALSSNSCGSVIITTTRIHDVAKACCSLFSDGWVYKLKPLEEQDSKMLFQNRIFGHGNERPENLKEVSDKILKKCGGLPLAIIAISACLLYLSIFPEDYEIDQKRLVQLWVAEGFVPAESTCTLYESGEKSFTELINRNLILPKEISDWTGEVNSCRLHDTILDFIVCKSIEDNFDTCFGFPCSLLGLRFLCVLDFADCRRLLENHHLANIGELLQLSSCRSKSGDSKLFNVEDIPSTDRQRLLISNRYPYRSLRHFWVGTNDPLDLDIPMLTFEAGSMPKLEQLGIGFHADITISVSNGRLDFGLKHLSQLTEVGCDMIVTELNILRVEAAIQKELDNHPKLPKFVKFRFPSTAALALPTDLSFTIHHHATSPDTGRRHGQRRHRSKARHGTTIRGRELVQGALHIPDRVKGTSGAAPDVLGSRLIAAPQQQEAFVRPCFTFSSGSPPNAEADYELSQPEDLANAFTSTFNGLSLRDDHSCRSSLVGHR</sequence>
<accession>A0A811S0E9</accession>
<protein>
    <recommendedName>
        <fullName evidence="13">AAA+ ATPase domain-containing protein</fullName>
    </recommendedName>
</protein>
<dbReference type="Pfam" id="PF00931">
    <property type="entry name" value="NB-ARC"/>
    <property type="match status" value="1"/>
</dbReference>
<dbReference type="InterPro" id="IPR027417">
    <property type="entry name" value="P-loop_NTPase"/>
</dbReference>
<comment type="similarity">
    <text evidence="1">Belongs to the disease resistance NB-LRR family.</text>
</comment>
<evidence type="ECO:0000259" key="9">
    <source>
        <dbReference type="Pfam" id="PF18052"/>
    </source>
</evidence>
<keyword evidence="6" id="KW-0175">Coiled coil</keyword>
<dbReference type="AlphaFoldDB" id="A0A811S0E9"/>
<evidence type="ECO:0000256" key="6">
    <source>
        <dbReference type="SAM" id="Coils"/>
    </source>
</evidence>
<keyword evidence="4" id="KW-0547">Nucleotide-binding</keyword>
<dbReference type="InterPro" id="IPR002182">
    <property type="entry name" value="NB-ARC"/>
</dbReference>
<evidence type="ECO:0000313" key="12">
    <source>
        <dbReference type="Proteomes" id="UP000604825"/>
    </source>
</evidence>
<dbReference type="EMBL" id="CAJGYO010000017">
    <property type="protein sequence ID" value="CAD6334564.1"/>
    <property type="molecule type" value="Genomic_DNA"/>
</dbReference>
<evidence type="ECO:0000256" key="1">
    <source>
        <dbReference type="ARBA" id="ARBA00008894"/>
    </source>
</evidence>
<dbReference type="Gene3D" id="3.40.50.300">
    <property type="entry name" value="P-loop containing nucleotide triphosphate hydrolases"/>
    <property type="match status" value="1"/>
</dbReference>
<dbReference type="PANTHER" id="PTHR23155">
    <property type="entry name" value="DISEASE RESISTANCE PROTEIN RP"/>
    <property type="match status" value="1"/>
</dbReference>
<dbReference type="InterPro" id="IPR044974">
    <property type="entry name" value="Disease_R_plants"/>
</dbReference>
<dbReference type="Pfam" id="PF23559">
    <property type="entry name" value="WHD_DRP"/>
    <property type="match status" value="1"/>
</dbReference>
<feature type="domain" description="Disease resistance protein winged helix" evidence="10">
    <location>
        <begin position="353"/>
        <end position="425"/>
    </location>
</feature>
<feature type="coiled-coil region" evidence="6">
    <location>
        <begin position="81"/>
        <end position="108"/>
    </location>
</feature>
<organism evidence="11 12">
    <name type="scientific">Miscanthus lutarioriparius</name>
    <dbReference type="NCBI Taxonomy" id="422564"/>
    <lineage>
        <taxon>Eukaryota</taxon>
        <taxon>Viridiplantae</taxon>
        <taxon>Streptophyta</taxon>
        <taxon>Embryophyta</taxon>
        <taxon>Tracheophyta</taxon>
        <taxon>Spermatophyta</taxon>
        <taxon>Magnoliopsida</taxon>
        <taxon>Liliopsida</taxon>
        <taxon>Poales</taxon>
        <taxon>Poaceae</taxon>
        <taxon>PACMAD clade</taxon>
        <taxon>Panicoideae</taxon>
        <taxon>Andropogonodae</taxon>
        <taxon>Andropogoneae</taxon>
        <taxon>Saccharinae</taxon>
        <taxon>Miscanthus</taxon>
    </lineage>
</organism>
<dbReference type="PRINTS" id="PR00364">
    <property type="entry name" value="DISEASERSIST"/>
</dbReference>
<reference evidence="11" key="1">
    <citation type="submission" date="2020-10" db="EMBL/GenBank/DDBJ databases">
        <authorList>
            <person name="Han B."/>
            <person name="Lu T."/>
            <person name="Zhao Q."/>
            <person name="Huang X."/>
            <person name="Zhao Y."/>
        </authorList>
    </citation>
    <scope>NUCLEOTIDE SEQUENCE</scope>
</reference>
<dbReference type="InterPro" id="IPR058922">
    <property type="entry name" value="WHD_DRP"/>
</dbReference>
<keyword evidence="3" id="KW-0677">Repeat</keyword>
<evidence type="ECO:0000313" key="11">
    <source>
        <dbReference type="EMBL" id="CAD6334564.1"/>
    </source>
</evidence>
<dbReference type="GO" id="GO:0009626">
    <property type="term" value="P:plant-type hypersensitive response"/>
    <property type="evidence" value="ECO:0007669"/>
    <property type="project" value="UniProtKB-ARBA"/>
</dbReference>
<name>A0A811S0E9_9POAL</name>
<dbReference type="FunFam" id="1.10.10.10:FF:000322">
    <property type="entry name" value="Probable disease resistance protein At1g63360"/>
    <property type="match status" value="1"/>
</dbReference>
<dbReference type="SUPFAM" id="SSF52540">
    <property type="entry name" value="P-loop containing nucleoside triphosphate hydrolases"/>
    <property type="match status" value="1"/>
</dbReference>
<dbReference type="Gene3D" id="1.10.10.10">
    <property type="entry name" value="Winged helix-like DNA-binding domain superfamily/Winged helix DNA-binding domain"/>
    <property type="match status" value="1"/>
</dbReference>
<dbReference type="InterPro" id="IPR036388">
    <property type="entry name" value="WH-like_DNA-bd_sf"/>
</dbReference>
<proteinExistence type="inferred from homology"/>
<dbReference type="GO" id="GO:0043531">
    <property type="term" value="F:ADP binding"/>
    <property type="evidence" value="ECO:0007669"/>
    <property type="project" value="InterPro"/>
</dbReference>
<dbReference type="GO" id="GO:0042742">
    <property type="term" value="P:defense response to bacterium"/>
    <property type="evidence" value="ECO:0007669"/>
    <property type="project" value="UniProtKB-ARBA"/>
</dbReference>
<gene>
    <name evidence="11" type="ORF">NCGR_LOCUS58662</name>
</gene>
<dbReference type="Gene3D" id="1.20.5.4130">
    <property type="match status" value="1"/>
</dbReference>
<dbReference type="PANTHER" id="PTHR23155:SF1228">
    <property type="entry name" value="NB-ARC DOMAIN CONTAINING PROTEIN, EXPRESSED"/>
    <property type="match status" value="1"/>
</dbReference>
<keyword evidence="5" id="KW-0611">Plant defense</keyword>
<feature type="domain" description="NB-ARC" evidence="8">
    <location>
        <begin position="141"/>
        <end position="313"/>
    </location>
</feature>
<dbReference type="GO" id="GO:0002758">
    <property type="term" value="P:innate immune response-activating signaling pathway"/>
    <property type="evidence" value="ECO:0007669"/>
    <property type="project" value="UniProtKB-ARBA"/>
</dbReference>
<dbReference type="Proteomes" id="UP000604825">
    <property type="component" value="Unassembled WGS sequence"/>
</dbReference>
<keyword evidence="12" id="KW-1185">Reference proteome</keyword>
<dbReference type="FunFam" id="3.40.50.300:FF:001091">
    <property type="entry name" value="Probable disease resistance protein At1g61300"/>
    <property type="match status" value="1"/>
</dbReference>
<evidence type="ECO:0000256" key="7">
    <source>
        <dbReference type="SAM" id="MobiDB-lite"/>
    </source>
</evidence>